<dbReference type="InterPro" id="IPR023222">
    <property type="entry name" value="PsbQ-like_dom_sf"/>
</dbReference>
<keyword evidence="5" id="KW-1133">Transmembrane helix</keyword>
<dbReference type="AlphaFoldDB" id="A8ZQK9"/>
<geneLocation type="plasmid" evidence="7 8">
    <name>pREB7</name>
</geneLocation>
<dbReference type="Pfam" id="PF21329">
    <property type="entry name" value="CYP38_PsbQ-like"/>
    <property type="match status" value="1"/>
</dbReference>
<keyword evidence="2" id="KW-0793">Thylakoid</keyword>
<gene>
    <name evidence="7" type="ordered locus">AM1_G0115</name>
</gene>
<dbReference type="EC" id="5.2.1.8" evidence="1"/>
<evidence type="ECO:0000256" key="4">
    <source>
        <dbReference type="ARBA" id="ARBA00023235"/>
    </source>
</evidence>
<keyword evidence="5" id="KW-0812">Transmembrane</keyword>
<dbReference type="InterPro" id="IPR048563">
    <property type="entry name" value="CYP38_PsbQ-like"/>
</dbReference>
<dbReference type="InterPro" id="IPR029000">
    <property type="entry name" value="Cyclophilin-like_dom_sf"/>
</dbReference>
<dbReference type="HOGENOM" id="CLU_012062_19_2_3"/>
<evidence type="ECO:0000256" key="1">
    <source>
        <dbReference type="ARBA" id="ARBA00013194"/>
    </source>
</evidence>
<dbReference type="PANTHER" id="PTHR43246">
    <property type="entry name" value="PEPTIDYL-PROLYL CIS-TRANS ISOMERASE CYP38, CHLOROPLASTIC"/>
    <property type="match status" value="1"/>
</dbReference>
<keyword evidence="7" id="KW-0614">Plasmid</keyword>
<feature type="domain" description="PPIase cyclophilin-type" evidence="6">
    <location>
        <begin position="192"/>
        <end position="357"/>
    </location>
</feature>
<dbReference type="Gene3D" id="1.20.120.290">
    <property type="entry name" value="Oxygen-evolving enhancer protein 3 (PsbQ), four-helix up-down bundle"/>
    <property type="match status" value="1"/>
</dbReference>
<dbReference type="EMBL" id="CP000844">
    <property type="protein sequence ID" value="ABW33295.1"/>
    <property type="molecule type" value="Genomic_DNA"/>
</dbReference>
<accession>A8ZQK9</accession>
<dbReference type="eggNOG" id="COG0652">
    <property type="taxonomic scope" value="Bacteria"/>
</dbReference>
<dbReference type="PROSITE" id="PS50072">
    <property type="entry name" value="CSA_PPIASE_2"/>
    <property type="match status" value="1"/>
</dbReference>
<protein>
    <recommendedName>
        <fullName evidence="1">peptidylprolyl isomerase</fullName>
        <ecNumber evidence="1">5.2.1.8</ecNumber>
    </recommendedName>
</protein>
<keyword evidence="4 7" id="KW-0413">Isomerase</keyword>
<dbReference type="SUPFAM" id="SSF101112">
    <property type="entry name" value="Oxygen-evolving enhancer protein 3"/>
    <property type="match status" value="1"/>
</dbReference>
<sequence length="396" mass="43648">MGQLWNSIFHRFTLLVVGIIFSWGVMSMGWLNNDVGIGWAALPQGDAFTNPMSILRLALPVDSQAIHTIHQYLEEMPPQLDDPTARMQPKQWSEVGNQISKAIKTFNREASDLLSDIPTPYRPQALVRMNQINAALADLKILSDEQSKDLFVAKRTQAWNSIDLLAASMVPEYSVNIPEDYQTLPQLNGRAVVALDTSKGPITIMVDGYNAPITAGNFLDLVQREFYDDLTFTREDEAYVVQTGNPEGPQAGFIDPDTGQYRSIPLEVMVKGDSEAVYGATLEELGLSLSEPVLPFSAYGTVAMGHPQGDPNGGSSQFFFHLFEPDLTPAGLNLLDGRYAVFGYVIAGQEVLAQLQQGDLLRSAKVVDISPPNAFTFRYLDWILVQRLSSSLKGMA</sequence>
<dbReference type="InterPro" id="IPR002130">
    <property type="entry name" value="Cyclophilin-type_PPIase_dom"/>
</dbReference>
<proteinExistence type="predicted"/>
<evidence type="ECO:0000256" key="2">
    <source>
        <dbReference type="ARBA" id="ARBA00023078"/>
    </source>
</evidence>
<dbReference type="SUPFAM" id="SSF50891">
    <property type="entry name" value="Cyclophilin-like"/>
    <property type="match status" value="1"/>
</dbReference>
<dbReference type="CDD" id="cd01924">
    <property type="entry name" value="cyclophilin_TLP40_like"/>
    <property type="match status" value="1"/>
</dbReference>
<keyword evidence="8" id="KW-1185">Reference proteome</keyword>
<keyword evidence="5" id="KW-0472">Membrane</keyword>
<reference evidence="7 8" key="1">
    <citation type="journal article" date="2008" name="Proc. Natl. Acad. Sci. U.S.A.">
        <title>Niche adaptation and genome expansion in the chlorophyll d-producing cyanobacterium Acaryochloris marina.</title>
        <authorList>
            <person name="Swingley W.D."/>
            <person name="Chen M."/>
            <person name="Cheung P.C."/>
            <person name="Conrad A.L."/>
            <person name="Dejesa L.C."/>
            <person name="Hao J."/>
            <person name="Honchak B.M."/>
            <person name="Karbach L.E."/>
            <person name="Kurdoglu A."/>
            <person name="Lahiri S."/>
            <person name="Mastrian S.D."/>
            <person name="Miyashita H."/>
            <person name="Page L."/>
            <person name="Ramakrishna P."/>
            <person name="Satoh S."/>
            <person name="Sattley W.M."/>
            <person name="Shimada Y."/>
            <person name="Taylor H.L."/>
            <person name="Tomo T."/>
            <person name="Tsuchiya T."/>
            <person name="Wang Z.T."/>
            <person name="Raymond J."/>
            <person name="Mimuro M."/>
            <person name="Blankenship R.E."/>
            <person name="Touchman J.W."/>
        </authorList>
    </citation>
    <scope>NUCLEOTIDE SEQUENCE [LARGE SCALE GENOMIC DNA]</scope>
    <source>
        <strain evidence="8">MBIC 11017</strain>
        <plasmid evidence="8">Plasmid pREB7</plasmid>
    </source>
</reference>
<evidence type="ECO:0000313" key="8">
    <source>
        <dbReference type="Proteomes" id="UP000000268"/>
    </source>
</evidence>
<evidence type="ECO:0000256" key="3">
    <source>
        <dbReference type="ARBA" id="ARBA00023110"/>
    </source>
</evidence>
<dbReference type="Gene3D" id="2.40.100.10">
    <property type="entry name" value="Cyclophilin-like"/>
    <property type="match status" value="1"/>
</dbReference>
<dbReference type="Proteomes" id="UP000000268">
    <property type="component" value="Plasmid pREB7"/>
</dbReference>
<keyword evidence="3" id="KW-0697">Rotamase</keyword>
<dbReference type="GO" id="GO:0003755">
    <property type="term" value="F:peptidyl-prolyl cis-trans isomerase activity"/>
    <property type="evidence" value="ECO:0007669"/>
    <property type="project" value="UniProtKB-KW"/>
</dbReference>
<name>A8ZQK9_ACAM1</name>
<feature type="transmembrane region" description="Helical" evidence="5">
    <location>
        <begin position="12"/>
        <end position="31"/>
    </location>
</feature>
<evidence type="ECO:0000256" key="5">
    <source>
        <dbReference type="SAM" id="Phobius"/>
    </source>
</evidence>
<dbReference type="InterPro" id="IPR044665">
    <property type="entry name" value="E_coli_cyclophilin_A-like"/>
</dbReference>
<dbReference type="KEGG" id="amr:AM1_G0115"/>
<evidence type="ECO:0000259" key="6">
    <source>
        <dbReference type="PROSITE" id="PS50072"/>
    </source>
</evidence>
<evidence type="ECO:0000313" key="7">
    <source>
        <dbReference type="EMBL" id="ABW33295.1"/>
    </source>
</evidence>
<dbReference type="Pfam" id="PF00160">
    <property type="entry name" value="Pro_isomerase"/>
    <property type="match status" value="1"/>
</dbReference>
<organism evidence="7 8">
    <name type="scientific">Acaryochloris marina (strain MBIC 11017)</name>
    <dbReference type="NCBI Taxonomy" id="329726"/>
    <lineage>
        <taxon>Bacteria</taxon>
        <taxon>Bacillati</taxon>
        <taxon>Cyanobacteriota</taxon>
        <taxon>Cyanophyceae</taxon>
        <taxon>Acaryochloridales</taxon>
        <taxon>Acaryochloridaceae</taxon>
        <taxon>Acaryochloris</taxon>
    </lineage>
</organism>